<accession>A0A8S1IM21</accession>
<evidence type="ECO:0000256" key="3">
    <source>
        <dbReference type="ARBA" id="ARBA00022737"/>
    </source>
</evidence>
<comment type="function">
    <text evidence="1">May be involved in environmental stress response.</text>
</comment>
<dbReference type="SUPFAM" id="SSF57667">
    <property type="entry name" value="beta-beta-alpha zinc fingers"/>
    <property type="match status" value="1"/>
</dbReference>
<feature type="domain" description="C2H2-type" evidence="7">
    <location>
        <begin position="210"/>
        <end position="238"/>
    </location>
</feature>
<dbReference type="AlphaFoldDB" id="A0A8S1IM21"/>
<dbReference type="PANTHER" id="PTHR14677">
    <property type="entry name" value="ARSENITE INDUCUBLE RNA ASSOCIATED PROTEIN AIP-1-RELATED"/>
    <property type="match status" value="1"/>
</dbReference>
<evidence type="ECO:0000313" key="10">
    <source>
        <dbReference type="Proteomes" id="UP000708148"/>
    </source>
</evidence>
<dbReference type="GO" id="GO:0008270">
    <property type="term" value="F:zinc ion binding"/>
    <property type="evidence" value="ECO:0007669"/>
    <property type="project" value="UniProtKB-KW"/>
</dbReference>
<dbReference type="PANTHER" id="PTHR14677:SF20">
    <property type="entry name" value="ZINC FINGER AN1-TYPE CONTAINING 2A-RELATED"/>
    <property type="match status" value="1"/>
</dbReference>
<dbReference type="InterPro" id="IPR013087">
    <property type="entry name" value="Znf_C2H2_type"/>
</dbReference>
<keyword evidence="5" id="KW-0862">Zinc</keyword>
<gene>
    <name evidence="9" type="ORF">OSTQU699_LOCUS1407</name>
</gene>
<sequence length="277" mass="30518">MANSESADLMAIGGRCSVASCGQQDFLPFKCSGCGDTFCLDHRTFESHACPRTLDAADATVVVCPLCAKAIKLAPGRSGDQAFDEHTRSGACDPSNYSRVHRKKSCPVRGCREKLTTLSRYQCKRCGLEVCMSHRLPGDHGCDDRIAQARRTVSSHWSAMRAASFGRAEASKPSAVGTSSTPISQWPTKLAQYVNPASNQSRVVQQQKREVCRHCGARFSQVQQLTQHLRDYHPTQDSRQDRDICPRCGQQFTDVVALVQHTERGCRDPKRSGCILV</sequence>
<keyword evidence="4 6" id="KW-0863">Zinc-finger</keyword>
<reference evidence="9" key="1">
    <citation type="submission" date="2020-12" db="EMBL/GenBank/DDBJ databases">
        <authorList>
            <person name="Iha C."/>
        </authorList>
    </citation>
    <scope>NUCLEOTIDE SEQUENCE</scope>
</reference>
<organism evidence="9 10">
    <name type="scientific">Ostreobium quekettii</name>
    <dbReference type="NCBI Taxonomy" id="121088"/>
    <lineage>
        <taxon>Eukaryota</taxon>
        <taxon>Viridiplantae</taxon>
        <taxon>Chlorophyta</taxon>
        <taxon>core chlorophytes</taxon>
        <taxon>Ulvophyceae</taxon>
        <taxon>TCBD clade</taxon>
        <taxon>Bryopsidales</taxon>
        <taxon>Ostreobineae</taxon>
        <taxon>Ostreobiaceae</taxon>
        <taxon>Ostreobium</taxon>
    </lineage>
</organism>
<evidence type="ECO:0008006" key="11">
    <source>
        <dbReference type="Google" id="ProtNLM"/>
    </source>
</evidence>
<evidence type="ECO:0000256" key="1">
    <source>
        <dbReference type="ARBA" id="ARBA00003732"/>
    </source>
</evidence>
<dbReference type="PROSITE" id="PS50157">
    <property type="entry name" value="ZINC_FINGER_C2H2_2"/>
    <property type="match status" value="1"/>
</dbReference>
<dbReference type="Gene3D" id="4.10.1110.10">
    <property type="entry name" value="AN1-like Zinc finger"/>
    <property type="match status" value="2"/>
</dbReference>
<dbReference type="PROSITE" id="PS00028">
    <property type="entry name" value="ZINC_FINGER_C2H2_1"/>
    <property type="match status" value="1"/>
</dbReference>
<dbReference type="GO" id="GO:0005737">
    <property type="term" value="C:cytoplasm"/>
    <property type="evidence" value="ECO:0007669"/>
    <property type="project" value="TreeGrafter"/>
</dbReference>
<dbReference type="OrthoDB" id="431929at2759"/>
<evidence type="ECO:0000256" key="5">
    <source>
        <dbReference type="ARBA" id="ARBA00022833"/>
    </source>
</evidence>
<dbReference type="SUPFAM" id="SSF118310">
    <property type="entry name" value="AN1-like Zinc finger"/>
    <property type="match status" value="2"/>
</dbReference>
<evidence type="ECO:0000256" key="6">
    <source>
        <dbReference type="PROSITE-ProRule" id="PRU00042"/>
    </source>
</evidence>
<dbReference type="InterPro" id="IPR036236">
    <property type="entry name" value="Znf_C2H2_sf"/>
</dbReference>
<evidence type="ECO:0000259" key="7">
    <source>
        <dbReference type="PROSITE" id="PS50157"/>
    </source>
</evidence>
<proteinExistence type="predicted"/>
<dbReference type="PROSITE" id="PS51039">
    <property type="entry name" value="ZF_AN1"/>
    <property type="match status" value="2"/>
</dbReference>
<keyword evidence="10" id="KW-1185">Reference proteome</keyword>
<evidence type="ECO:0000256" key="2">
    <source>
        <dbReference type="ARBA" id="ARBA00022723"/>
    </source>
</evidence>
<name>A0A8S1IM21_9CHLO</name>
<dbReference type="Pfam" id="PF01428">
    <property type="entry name" value="zf-AN1"/>
    <property type="match status" value="2"/>
</dbReference>
<feature type="domain" description="AN1-type" evidence="8">
    <location>
        <begin position="10"/>
        <end position="58"/>
    </location>
</feature>
<comment type="caution">
    <text evidence="9">The sequence shown here is derived from an EMBL/GenBank/DDBJ whole genome shotgun (WGS) entry which is preliminary data.</text>
</comment>
<feature type="domain" description="AN1-type" evidence="8">
    <location>
        <begin position="100"/>
        <end position="150"/>
    </location>
</feature>
<evidence type="ECO:0000259" key="8">
    <source>
        <dbReference type="PROSITE" id="PS51039"/>
    </source>
</evidence>
<dbReference type="SMART" id="SM00154">
    <property type="entry name" value="ZnF_AN1"/>
    <property type="match status" value="2"/>
</dbReference>
<evidence type="ECO:0000256" key="4">
    <source>
        <dbReference type="ARBA" id="ARBA00022771"/>
    </source>
</evidence>
<dbReference type="InterPro" id="IPR057357">
    <property type="entry name" value="Znf-C2H2_ZFAND2A/B"/>
</dbReference>
<keyword evidence="2" id="KW-0479">Metal-binding</keyword>
<dbReference type="EMBL" id="CAJHUC010000426">
    <property type="protein sequence ID" value="CAD7696046.1"/>
    <property type="molecule type" value="Genomic_DNA"/>
</dbReference>
<protein>
    <recommendedName>
        <fullName evidence="11">Zinc finger protein</fullName>
    </recommendedName>
</protein>
<keyword evidence="3" id="KW-0677">Repeat</keyword>
<dbReference type="Gene3D" id="3.30.160.60">
    <property type="entry name" value="Classic Zinc Finger"/>
    <property type="match status" value="1"/>
</dbReference>
<evidence type="ECO:0000313" key="9">
    <source>
        <dbReference type="EMBL" id="CAD7696046.1"/>
    </source>
</evidence>
<dbReference type="Proteomes" id="UP000708148">
    <property type="component" value="Unassembled WGS sequence"/>
</dbReference>
<dbReference type="InterPro" id="IPR000058">
    <property type="entry name" value="Znf_AN1"/>
</dbReference>
<dbReference type="Pfam" id="PF25403">
    <property type="entry name" value="zf-C2H2_ZFAND2"/>
    <property type="match status" value="1"/>
</dbReference>
<dbReference type="InterPro" id="IPR035896">
    <property type="entry name" value="AN1-like_Znf"/>
</dbReference>